<accession>A0ABT7MMD8</accession>
<dbReference type="RefSeq" id="WP_286038245.1">
    <property type="nucleotide sequence ID" value="NZ_CP183077.1"/>
</dbReference>
<dbReference type="Gene3D" id="3.40.50.2000">
    <property type="entry name" value="Glycogen Phosphorylase B"/>
    <property type="match status" value="2"/>
</dbReference>
<dbReference type="EMBL" id="JASWER010000003">
    <property type="protein sequence ID" value="MDL5376355.1"/>
    <property type="molecule type" value="Genomic_DNA"/>
</dbReference>
<organism evidence="1 2">
    <name type="scientific">Exiguobacterium mexicanum</name>
    <dbReference type="NCBI Taxonomy" id="340146"/>
    <lineage>
        <taxon>Bacteria</taxon>
        <taxon>Bacillati</taxon>
        <taxon>Bacillota</taxon>
        <taxon>Bacilli</taxon>
        <taxon>Bacillales</taxon>
        <taxon>Bacillales Family XII. Incertae Sedis</taxon>
        <taxon>Exiguobacterium</taxon>
    </lineage>
</organism>
<evidence type="ECO:0000313" key="1">
    <source>
        <dbReference type="EMBL" id="MDL5376355.1"/>
    </source>
</evidence>
<reference evidence="1 2" key="1">
    <citation type="submission" date="2023-06" db="EMBL/GenBank/DDBJ databases">
        <title>Influencing factors and mechanism of Cr(VI) reduction by facultative anaerobic Exiguobacterium sp. PY14.</title>
        <authorList>
            <person name="Zou L."/>
        </authorList>
    </citation>
    <scope>NUCLEOTIDE SEQUENCE [LARGE SCALE GENOMIC DNA]</scope>
    <source>
        <strain evidence="1 2">PY14</strain>
    </source>
</reference>
<comment type="caution">
    <text evidence="1">The sequence shown here is derived from an EMBL/GenBank/DDBJ whole genome shotgun (WGS) entry which is preliminary data.</text>
</comment>
<dbReference type="Proteomes" id="UP001230807">
    <property type="component" value="Unassembled WGS sequence"/>
</dbReference>
<dbReference type="SUPFAM" id="SSF53756">
    <property type="entry name" value="UDP-Glycosyltransferase/glycogen phosphorylase"/>
    <property type="match status" value="1"/>
</dbReference>
<keyword evidence="2" id="KW-1185">Reference proteome</keyword>
<name>A0ABT7MMD8_9BACL</name>
<sequence length="379" mass="44100">MKVLLFGWGDNVYVKRHIENVNLKKKVETLLYTLKVGNEDFISFYNQNNIKLINSNLGTDFIYRIPKIRGKVSVFRDMKVLRANGPYDVLHVHFVGQSECEKIELLEGNYEKLILSFWGSDLLRAEKKSLEKLENVIKKANIITLGSKDMVKKFQEKFGNTYNSKIKLVYFPTTVYTKIDEIISSENVYISRGKFSLPNDKYIVVCGYNGSETQNHIEILQNLKNLSPVIKNKLFLVFPMTYGASKKYLDEVKSFIKTIDIEYSILTNYLNEESIARLWRCTDIFVHVQPTDGFSSSMRENLYAGTVVINGAWLKYNELEQEPHYINKVNKIDELATAISHITSNFPTYRKKSEINKNVIEKLFSNKDEYVKWMNLYSK</sequence>
<evidence type="ECO:0008006" key="3">
    <source>
        <dbReference type="Google" id="ProtNLM"/>
    </source>
</evidence>
<proteinExistence type="predicted"/>
<protein>
    <recommendedName>
        <fullName evidence="3">Glycosyltransferase</fullName>
    </recommendedName>
</protein>
<evidence type="ECO:0000313" key="2">
    <source>
        <dbReference type="Proteomes" id="UP001230807"/>
    </source>
</evidence>
<gene>
    <name evidence="1" type="ORF">QR695_04980</name>
</gene>